<keyword evidence="6" id="KW-1015">Disulfide bond</keyword>
<dbReference type="PROSITE" id="PS00135">
    <property type="entry name" value="TRYPSIN_SER"/>
    <property type="match status" value="1"/>
</dbReference>
<dbReference type="PRINTS" id="PR00722">
    <property type="entry name" value="CHYMOTRYPSIN"/>
</dbReference>
<keyword evidence="11" id="KW-1185">Reference proteome</keyword>
<keyword evidence="5 7" id="KW-0720">Serine protease</keyword>
<evidence type="ECO:0000256" key="3">
    <source>
        <dbReference type="ARBA" id="ARBA00022670"/>
    </source>
</evidence>
<dbReference type="InterPro" id="IPR009003">
    <property type="entry name" value="Peptidase_S1_PA"/>
</dbReference>
<proteinExistence type="predicted"/>
<dbReference type="AlphaFoldDB" id="A0AAD4JR25"/>
<evidence type="ECO:0000313" key="10">
    <source>
        <dbReference type="EMBL" id="KAH8355027.1"/>
    </source>
</evidence>
<evidence type="ECO:0000313" key="11">
    <source>
        <dbReference type="Proteomes" id="UP001200034"/>
    </source>
</evidence>
<dbReference type="PANTHER" id="PTHR24264:SF65">
    <property type="entry name" value="SRCR DOMAIN-CONTAINING PROTEIN"/>
    <property type="match status" value="1"/>
</dbReference>
<accession>A0AAD4JR25</accession>
<comment type="subcellular location">
    <subcellularLocation>
        <location evidence="1">Secreted</location>
    </subcellularLocation>
</comment>
<protein>
    <recommendedName>
        <fullName evidence="9">Peptidase S1 domain-containing protein</fullName>
    </recommendedName>
</protein>
<sequence>ISNHHIMFQCFSLLCVALLACAVAGQEQHLPADNITPGPQDGRIVGGWETNITHFPHQVSVQMGTRHICGGTIIAPSVIVTAAHCLVRSSEPLSYAIRAGSTLWASGGSYIRARRIVTHPQFNAPTHMNNDIALILLQKALVYSPYIKAIPVVTQADQVPPQAQLFVSGWGSTTVQKVVTAPRLHYTTVVQMDRQRCTQNYFGAGTVTGSMFCAGSKSGLGDRDSCMGDSGGPLITSVAGHFKLLGIVSWGLGCANAQYPGVYTYVTAHANWLTQTLSTLS</sequence>
<dbReference type="InterPro" id="IPR033116">
    <property type="entry name" value="TRYPSIN_SER"/>
</dbReference>
<dbReference type="InterPro" id="IPR018114">
    <property type="entry name" value="TRYPSIN_HIS"/>
</dbReference>
<name>A0AAD4JR25_9MUSC</name>
<dbReference type="GO" id="GO:0005615">
    <property type="term" value="C:extracellular space"/>
    <property type="evidence" value="ECO:0007669"/>
    <property type="project" value="TreeGrafter"/>
</dbReference>
<dbReference type="PROSITE" id="PS50240">
    <property type="entry name" value="TRYPSIN_DOM"/>
    <property type="match status" value="1"/>
</dbReference>
<dbReference type="Gene3D" id="2.40.10.10">
    <property type="entry name" value="Trypsin-like serine proteases"/>
    <property type="match status" value="1"/>
</dbReference>
<evidence type="ECO:0000259" key="9">
    <source>
        <dbReference type="PROSITE" id="PS50240"/>
    </source>
</evidence>
<gene>
    <name evidence="10" type="ORF">KR093_004158</name>
</gene>
<dbReference type="PROSITE" id="PS00134">
    <property type="entry name" value="TRYPSIN_HIS"/>
    <property type="match status" value="1"/>
</dbReference>
<dbReference type="FunFam" id="2.40.10.10:FF:000034">
    <property type="entry name" value="Eupolytin"/>
    <property type="match status" value="1"/>
</dbReference>
<dbReference type="SMART" id="SM00020">
    <property type="entry name" value="Tryp_SPc"/>
    <property type="match status" value="1"/>
</dbReference>
<dbReference type="Pfam" id="PF00089">
    <property type="entry name" value="Trypsin"/>
    <property type="match status" value="1"/>
</dbReference>
<keyword evidence="2" id="KW-0964">Secreted</keyword>
<dbReference type="GO" id="GO:0004252">
    <property type="term" value="F:serine-type endopeptidase activity"/>
    <property type="evidence" value="ECO:0007669"/>
    <property type="project" value="InterPro"/>
</dbReference>
<feature type="non-terminal residue" evidence="10">
    <location>
        <position position="1"/>
    </location>
</feature>
<evidence type="ECO:0000256" key="5">
    <source>
        <dbReference type="ARBA" id="ARBA00022825"/>
    </source>
</evidence>
<keyword evidence="8" id="KW-0732">Signal</keyword>
<dbReference type="EMBL" id="JAJJHW010003889">
    <property type="protein sequence ID" value="KAH8355027.1"/>
    <property type="molecule type" value="Genomic_DNA"/>
</dbReference>
<dbReference type="Proteomes" id="UP001200034">
    <property type="component" value="Unassembled WGS sequence"/>
</dbReference>
<evidence type="ECO:0000256" key="4">
    <source>
        <dbReference type="ARBA" id="ARBA00022801"/>
    </source>
</evidence>
<comment type="caution">
    <text evidence="10">The sequence shown here is derived from an EMBL/GenBank/DDBJ whole genome shotgun (WGS) entry which is preliminary data.</text>
</comment>
<evidence type="ECO:0000256" key="7">
    <source>
        <dbReference type="RuleBase" id="RU363034"/>
    </source>
</evidence>
<feature type="chain" id="PRO_5042262087" description="Peptidase S1 domain-containing protein" evidence="8">
    <location>
        <begin position="26"/>
        <end position="281"/>
    </location>
</feature>
<evidence type="ECO:0000256" key="1">
    <source>
        <dbReference type="ARBA" id="ARBA00004613"/>
    </source>
</evidence>
<dbReference type="CDD" id="cd00190">
    <property type="entry name" value="Tryp_SPc"/>
    <property type="match status" value="1"/>
</dbReference>
<reference evidence="10" key="1">
    <citation type="journal article" date="2021" name="Mol. Ecol. Resour.">
        <title>Phylogenomic analyses of the genus Drosophila reveals genomic signals of climate adaptation.</title>
        <authorList>
            <person name="Li F."/>
            <person name="Rane R.V."/>
            <person name="Luria V."/>
            <person name="Xiong Z."/>
            <person name="Chen J."/>
            <person name="Li Z."/>
            <person name="Catullo R.A."/>
            <person name="Griffin P.C."/>
            <person name="Schiffer M."/>
            <person name="Pearce S."/>
            <person name="Lee S.F."/>
            <person name="McElroy K."/>
            <person name="Stocker A."/>
            <person name="Shirriffs J."/>
            <person name="Cockerell F."/>
            <person name="Coppin C."/>
            <person name="Sgro C.M."/>
            <person name="Karger A."/>
            <person name="Cain J.W."/>
            <person name="Weber J.A."/>
            <person name="Santpere G."/>
            <person name="Kirschner M.W."/>
            <person name="Hoffmann A.A."/>
            <person name="Oakeshott J.G."/>
            <person name="Zhang G."/>
        </authorList>
    </citation>
    <scope>NUCLEOTIDE SEQUENCE</scope>
    <source>
        <strain evidence="10">BGI-SZ-2011g</strain>
    </source>
</reference>
<feature type="domain" description="Peptidase S1" evidence="9">
    <location>
        <begin position="44"/>
        <end position="278"/>
    </location>
</feature>
<dbReference type="InterPro" id="IPR001314">
    <property type="entry name" value="Peptidase_S1A"/>
</dbReference>
<dbReference type="GO" id="GO:0006508">
    <property type="term" value="P:proteolysis"/>
    <property type="evidence" value="ECO:0007669"/>
    <property type="project" value="UniProtKB-KW"/>
</dbReference>
<dbReference type="InterPro" id="IPR043504">
    <property type="entry name" value="Peptidase_S1_PA_chymotrypsin"/>
</dbReference>
<dbReference type="InterPro" id="IPR001254">
    <property type="entry name" value="Trypsin_dom"/>
</dbReference>
<keyword evidence="4 7" id="KW-0378">Hydrolase</keyword>
<dbReference type="PANTHER" id="PTHR24264">
    <property type="entry name" value="TRYPSIN-RELATED"/>
    <property type="match status" value="1"/>
</dbReference>
<dbReference type="SUPFAM" id="SSF50494">
    <property type="entry name" value="Trypsin-like serine proteases"/>
    <property type="match status" value="1"/>
</dbReference>
<evidence type="ECO:0000256" key="8">
    <source>
        <dbReference type="SAM" id="SignalP"/>
    </source>
</evidence>
<dbReference type="InterPro" id="IPR050127">
    <property type="entry name" value="Serine_Proteases_S1"/>
</dbReference>
<organism evidence="10 11">
    <name type="scientific">Drosophila rubida</name>
    <dbReference type="NCBI Taxonomy" id="30044"/>
    <lineage>
        <taxon>Eukaryota</taxon>
        <taxon>Metazoa</taxon>
        <taxon>Ecdysozoa</taxon>
        <taxon>Arthropoda</taxon>
        <taxon>Hexapoda</taxon>
        <taxon>Insecta</taxon>
        <taxon>Pterygota</taxon>
        <taxon>Neoptera</taxon>
        <taxon>Endopterygota</taxon>
        <taxon>Diptera</taxon>
        <taxon>Brachycera</taxon>
        <taxon>Muscomorpha</taxon>
        <taxon>Ephydroidea</taxon>
        <taxon>Drosophilidae</taxon>
        <taxon>Drosophila</taxon>
    </lineage>
</organism>
<evidence type="ECO:0000256" key="6">
    <source>
        <dbReference type="ARBA" id="ARBA00023157"/>
    </source>
</evidence>
<keyword evidence="3 7" id="KW-0645">Protease</keyword>
<evidence type="ECO:0000256" key="2">
    <source>
        <dbReference type="ARBA" id="ARBA00022525"/>
    </source>
</evidence>
<feature type="signal peptide" evidence="8">
    <location>
        <begin position="1"/>
        <end position="25"/>
    </location>
</feature>